<dbReference type="EMBL" id="WKKF01000001">
    <property type="protein sequence ID" value="MRX53829.1"/>
    <property type="molecule type" value="Genomic_DNA"/>
</dbReference>
<evidence type="ECO:0000313" key="4">
    <source>
        <dbReference type="Proteomes" id="UP000441585"/>
    </source>
</evidence>
<dbReference type="PANTHER" id="PTHR48100:SF59">
    <property type="entry name" value="ADENOSYLCOBALAMIN_ALPHA-RIBAZOLE PHOSPHATASE"/>
    <property type="match status" value="1"/>
</dbReference>
<dbReference type="SMART" id="SM00855">
    <property type="entry name" value="PGAM"/>
    <property type="match status" value="1"/>
</dbReference>
<feature type="binding site" evidence="2">
    <location>
        <position position="63"/>
    </location>
    <ligand>
        <name>substrate</name>
    </ligand>
</feature>
<dbReference type="GO" id="GO:0016791">
    <property type="term" value="F:phosphatase activity"/>
    <property type="evidence" value="ECO:0007669"/>
    <property type="project" value="TreeGrafter"/>
</dbReference>
<dbReference type="Proteomes" id="UP000441585">
    <property type="component" value="Unassembled WGS sequence"/>
</dbReference>
<feature type="binding site" evidence="2">
    <location>
        <begin position="13"/>
        <end position="20"/>
    </location>
    <ligand>
        <name>substrate</name>
    </ligand>
</feature>
<keyword evidence="4" id="KW-1185">Reference proteome</keyword>
<sequence>MESCRSLQLILIRHGMTEWNKEKRYLGHTDLPVMEDSYLEYESLKKYLLNHLPDAFYSSDLLRCQQTAAFLFPEVSFIKDPRLREISFGIWEGKTYEDLKNDFHYSSWLDNWEITSTPDGESGIAFHERVSSFLSEVLKSKLSSAAIMTHGGVIRKIVSDLVPEASFWDTSVSFGKAIVLELRAERGTWKCISLSEEPSAGKETL</sequence>
<dbReference type="CDD" id="cd07067">
    <property type="entry name" value="HP_PGM_like"/>
    <property type="match status" value="1"/>
</dbReference>
<accession>A0A6I2M7G7</accession>
<feature type="active site" description="Tele-phosphohistidine intermediate" evidence="1">
    <location>
        <position position="14"/>
    </location>
</feature>
<evidence type="ECO:0000256" key="1">
    <source>
        <dbReference type="PIRSR" id="PIRSR613078-1"/>
    </source>
</evidence>
<evidence type="ECO:0000313" key="3">
    <source>
        <dbReference type="EMBL" id="MRX53829.1"/>
    </source>
</evidence>
<gene>
    <name evidence="3" type="ORF">GJU41_07575</name>
</gene>
<dbReference type="GO" id="GO:0005737">
    <property type="term" value="C:cytoplasm"/>
    <property type="evidence" value="ECO:0007669"/>
    <property type="project" value="TreeGrafter"/>
</dbReference>
<feature type="active site" description="Proton donor/acceptor" evidence="1">
    <location>
        <position position="85"/>
    </location>
</feature>
<proteinExistence type="predicted"/>
<protein>
    <recommendedName>
        <fullName evidence="5">Alpha-ribazole phosphatase</fullName>
    </recommendedName>
</protein>
<dbReference type="Gene3D" id="3.40.50.1240">
    <property type="entry name" value="Phosphoglycerate mutase-like"/>
    <property type="match status" value="1"/>
</dbReference>
<dbReference type="AlphaFoldDB" id="A0A6I2M7G7"/>
<dbReference type="PANTHER" id="PTHR48100">
    <property type="entry name" value="BROAD-SPECIFICITY PHOSPHATASE YOR283W-RELATED"/>
    <property type="match status" value="1"/>
</dbReference>
<dbReference type="InterPro" id="IPR050275">
    <property type="entry name" value="PGM_Phosphatase"/>
</dbReference>
<evidence type="ECO:0000256" key="2">
    <source>
        <dbReference type="PIRSR" id="PIRSR613078-2"/>
    </source>
</evidence>
<name>A0A6I2M7G7_9BACI</name>
<dbReference type="RefSeq" id="WP_070877396.1">
    <property type="nucleotide sequence ID" value="NZ_CAJGAA010000001.1"/>
</dbReference>
<evidence type="ECO:0008006" key="5">
    <source>
        <dbReference type="Google" id="ProtNLM"/>
    </source>
</evidence>
<organism evidence="3 4">
    <name type="scientific">Metabacillus idriensis</name>
    <dbReference type="NCBI Taxonomy" id="324768"/>
    <lineage>
        <taxon>Bacteria</taxon>
        <taxon>Bacillati</taxon>
        <taxon>Bacillota</taxon>
        <taxon>Bacilli</taxon>
        <taxon>Bacillales</taxon>
        <taxon>Bacillaceae</taxon>
        <taxon>Metabacillus</taxon>
    </lineage>
</organism>
<comment type="caution">
    <text evidence="3">The sequence shown here is derived from an EMBL/GenBank/DDBJ whole genome shotgun (WGS) entry which is preliminary data.</text>
</comment>
<dbReference type="SUPFAM" id="SSF53254">
    <property type="entry name" value="Phosphoglycerate mutase-like"/>
    <property type="match status" value="1"/>
</dbReference>
<dbReference type="Pfam" id="PF00300">
    <property type="entry name" value="His_Phos_1"/>
    <property type="match status" value="1"/>
</dbReference>
<dbReference type="InterPro" id="IPR029033">
    <property type="entry name" value="His_PPase_superfam"/>
</dbReference>
<reference evidence="3 4" key="1">
    <citation type="submission" date="2019-11" db="EMBL/GenBank/DDBJ databases">
        <title>Bacillus idriensis genome.</title>
        <authorList>
            <person name="Konopka E.N."/>
            <person name="Newman J.D."/>
        </authorList>
    </citation>
    <scope>NUCLEOTIDE SEQUENCE [LARGE SCALE GENOMIC DNA]</scope>
    <source>
        <strain evidence="3 4">DSM 19097</strain>
    </source>
</reference>
<dbReference type="InterPro" id="IPR013078">
    <property type="entry name" value="His_Pase_superF_clade-1"/>
</dbReference>